<dbReference type="Proteomes" id="UP001172687">
    <property type="component" value="Unassembled WGS sequence"/>
</dbReference>
<dbReference type="Gene3D" id="2.60.40.3440">
    <property type="match status" value="1"/>
</dbReference>
<organism evidence="3 4">
    <name type="scientific">Mycolicibacterium austroafricanum</name>
    <name type="common">Mycobacterium austroafricanum</name>
    <dbReference type="NCBI Taxonomy" id="39687"/>
    <lineage>
        <taxon>Bacteria</taxon>
        <taxon>Bacillati</taxon>
        <taxon>Actinomycetota</taxon>
        <taxon>Actinomycetes</taxon>
        <taxon>Mycobacteriales</taxon>
        <taxon>Mycobacteriaceae</taxon>
        <taxon>Mycolicibacterium</taxon>
    </lineage>
</organism>
<feature type="compositionally biased region" description="Low complexity" evidence="1">
    <location>
        <begin position="43"/>
        <end position="69"/>
    </location>
</feature>
<dbReference type="EMBL" id="JAUHTC010000101">
    <property type="protein sequence ID" value="MDN4522672.1"/>
    <property type="molecule type" value="Genomic_DNA"/>
</dbReference>
<keyword evidence="4" id="KW-1185">Reference proteome</keyword>
<name>A0ABT8HPI8_MYCAO</name>
<dbReference type="Pfam" id="PF17963">
    <property type="entry name" value="Big_9"/>
    <property type="match status" value="1"/>
</dbReference>
<keyword evidence="2" id="KW-1133">Transmembrane helix</keyword>
<feature type="transmembrane region" description="Helical" evidence="2">
    <location>
        <begin position="20"/>
        <end position="38"/>
    </location>
</feature>
<proteinExistence type="predicted"/>
<comment type="caution">
    <text evidence="3">The sequence shown here is derived from an EMBL/GenBank/DDBJ whole genome shotgun (WGS) entry which is preliminary data.</text>
</comment>
<evidence type="ECO:0000313" key="4">
    <source>
        <dbReference type="Proteomes" id="UP001172687"/>
    </source>
</evidence>
<keyword evidence="2" id="KW-0472">Membrane</keyword>
<feature type="compositionally biased region" description="Acidic residues" evidence="1">
    <location>
        <begin position="75"/>
        <end position="134"/>
    </location>
</feature>
<keyword evidence="2" id="KW-0812">Transmembrane</keyword>
<evidence type="ECO:0000313" key="3">
    <source>
        <dbReference type="EMBL" id="MDN4522672.1"/>
    </source>
</evidence>
<evidence type="ECO:0000256" key="1">
    <source>
        <dbReference type="SAM" id="MobiDB-lite"/>
    </source>
</evidence>
<accession>A0ABT8HPI8</accession>
<feature type="region of interest" description="Disordered" evidence="1">
    <location>
        <begin position="33"/>
        <end position="202"/>
    </location>
</feature>
<protein>
    <submittedName>
        <fullName evidence="3">Ig-like domain-containing protein</fullName>
    </submittedName>
</protein>
<gene>
    <name evidence="3" type="ORF">QYF68_33340</name>
</gene>
<evidence type="ECO:0000256" key="2">
    <source>
        <dbReference type="SAM" id="Phobius"/>
    </source>
</evidence>
<reference evidence="3" key="1">
    <citation type="submission" date="2023-07" db="EMBL/GenBank/DDBJ databases">
        <title>Degradation of tert-butanol by M. austroafricanum TBA100.</title>
        <authorList>
            <person name="Helbich S."/>
            <person name="Vainshtein Y."/>
        </authorList>
    </citation>
    <scope>NUCLEOTIDE SEQUENCE</scope>
    <source>
        <strain evidence="3">TBA100</strain>
    </source>
</reference>
<sequence>MHARRGRRSEDFAVRRWLQAGVVSVGMGAALLGFSLMGPSPTASADSADDSSVSSGSVDSSSSDAGGAVETTSSDGEDADGDEQFEAGDEPGTDPEADTEPEADLDDTGDDTDDDTDDDTEDAAGDGDAVEGAEGDGGGHGEAVGSEDLDAADDLTGSHDGGTSQSIDTPETEAEPETSLLSTAAEDDDIPAAPTPSSYVSPESAYQRWVAQVLDDWTAQNQDWVNSLDVSDDRKERLQASFLTMRRTFFNQAPTVAPVQITGVVTGPVTGSLGGEDPDGDRLVFIVTRAPSSGAVRINEDGTYTYTPDDDFDGVDTFRVAAIDLGLHVNLLQLLHPVGSRAATSLVNQGAIRFAFDYTAGEQYWTDERRDALQAAADELIEYFRVTKAVSLTYEVKGEDNPSSDTLASAFSSLSNREPGFWATVVQVKLLTGEDANGSAADGGIEWNFGKGWALGDDVPGTLYDFRAVALHELLHSFGFSSRIGEAGDNDNLDWTIFAGFVVDRHGARPIGADGRWDDDFDPNLTGGDGGLYFGGANAVAAYGGLIPLYTPEEWESGSSMGHLDDDTFEGADEKVMNANTGKGPAVRALSALELGILSDLGYLVYPRSDAAALVKTTG</sequence>
<dbReference type="RefSeq" id="WP_234935398.1">
    <property type="nucleotide sequence ID" value="NZ_CP070380.1"/>
</dbReference>